<comment type="caution">
    <text evidence="1">The sequence shown here is derived from an EMBL/GenBank/DDBJ whole genome shotgun (WGS) entry which is preliminary data.</text>
</comment>
<protein>
    <submittedName>
        <fullName evidence="1">Uncharacterized protein</fullName>
    </submittedName>
</protein>
<dbReference type="PANTHER" id="PTHR15600">
    <property type="entry name" value="SACSIN"/>
    <property type="match status" value="1"/>
</dbReference>
<gene>
    <name evidence="1" type="ORF">OS493_010891</name>
</gene>
<evidence type="ECO:0000313" key="2">
    <source>
        <dbReference type="Proteomes" id="UP001163046"/>
    </source>
</evidence>
<evidence type="ECO:0000313" key="1">
    <source>
        <dbReference type="EMBL" id="KAJ7380180.1"/>
    </source>
</evidence>
<dbReference type="Proteomes" id="UP001163046">
    <property type="component" value="Unassembled WGS sequence"/>
</dbReference>
<accession>A0A9W9ZEW9</accession>
<dbReference type="InterPro" id="IPR052972">
    <property type="entry name" value="Sacsin_chaperone_reg"/>
</dbReference>
<keyword evidence="2" id="KW-1185">Reference proteome</keyword>
<dbReference type="OrthoDB" id="8951023at2759"/>
<dbReference type="AlphaFoldDB" id="A0A9W9ZEW9"/>
<dbReference type="PANTHER" id="PTHR15600:SF42">
    <property type="entry name" value="SACSIN"/>
    <property type="match status" value="1"/>
</dbReference>
<dbReference type="EMBL" id="MU826354">
    <property type="protein sequence ID" value="KAJ7380180.1"/>
    <property type="molecule type" value="Genomic_DNA"/>
</dbReference>
<dbReference type="GO" id="GO:0030544">
    <property type="term" value="F:Hsp70 protein binding"/>
    <property type="evidence" value="ECO:0007669"/>
    <property type="project" value="TreeGrafter"/>
</dbReference>
<organism evidence="1 2">
    <name type="scientific">Desmophyllum pertusum</name>
    <dbReference type="NCBI Taxonomy" id="174260"/>
    <lineage>
        <taxon>Eukaryota</taxon>
        <taxon>Metazoa</taxon>
        <taxon>Cnidaria</taxon>
        <taxon>Anthozoa</taxon>
        <taxon>Hexacorallia</taxon>
        <taxon>Scleractinia</taxon>
        <taxon>Caryophylliina</taxon>
        <taxon>Caryophylliidae</taxon>
        <taxon>Desmophyllum</taxon>
    </lineage>
</organism>
<sequence length="410" mass="46147">MEHLQLPPTDAICKRKLEDDKACHGVKWNEVLMQDSVCSAYLSLLEDVKSLVPDEGSYKFHLLWPTISNMKQNCLPLMRSFYKEIASGEYSLFSMELSGLTSTNHSKSVVWRKNLTLEGTARASFLANASFKNISRIPAYLRDVLTLHALDSRDRYFNVLIKQHACIPVSPSGKTLKCPSQLVNPRGEAASLFSPGDDRFPFGNEESYLNFQRLAKLEQLGMVSGDLTWSEVAERAESIHELNAADSDAALKRVKALLIFMEKKIKGRHPLPPAECLRLMKAKFLPVLKKPAIFPLPWGGDALQISSQVLLAPEEVFLKDEKYRLPQQLAESFPKVMKAAGVKDMFDEKDYITSLHEVKKQFGETELDKQNLQAAINLAVELGETLKVSEVHPSEVQEKLELFISPTLKE</sequence>
<proteinExistence type="predicted"/>
<reference evidence="1" key="1">
    <citation type="submission" date="2023-01" db="EMBL/GenBank/DDBJ databases">
        <title>Genome assembly of the deep-sea coral Lophelia pertusa.</title>
        <authorList>
            <person name="Herrera S."/>
            <person name="Cordes E."/>
        </authorList>
    </citation>
    <scope>NUCLEOTIDE SEQUENCE</scope>
    <source>
        <strain evidence="1">USNM1676648</strain>
        <tissue evidence="1">Polyp</tissue>
    </source>
</reference>
<name>A0A9W9ZEW9_9CNID</name>